<organism evidence="1 2">
    <name type="scientific">Puccinia graminis f. sp. tritici</name>
    <dbReference type="NCBI Taxonomy" id="56615"/>
    <lineage>
        <taxon>Eukaryota</taxon>
        <taxon>Fungi</taxon>
        <taxon>Dikarya</taxon>
        <taxon>Basidiomycota</taxon>
        <taxon>Pucciniomycotina</taxon>
        <taxon>Pucciniomycetes</taxon>
        <taxon>Pucciniales</taxon>
        <taxon>Pucciniaceae</taxon>
        <taxon>Puccinia</taxon>
    </lineage>
</organism>
<reference evidence="1 2" key="1">
    <citation type="submission" date="2019-05" db="EMBL/GenBank/DDBJ databases">
        <title>Emergence of the Ug99 lineage of the wheat stem rust pathogen through somatic hybridization.</title>
        <authorList>
            <person name="Li F."/>
            <person name="Upadhyaya N.M."/>
            <person name="Sperschneider J."/>
            <person name="Matny O."/>
            <person name="Nguyen-Phuc H."/>
            <person name="Mago R."/>
            <person name="Raley C."/>
            <person name="Miller M.E."/>
            <person name="Silverstein K.A.T."/>
            <person name="Henningsen E."/>
            <person name="Hirsch C.D."/>
            <person name="Visser B."/>
            <person name="Pretorius Z.A."/>
            <person name="Steffenson B.J."/>
            <person name="Schwessinger B."/>
            <person name="Dodds P.N."/>
            <person name="Figueroa M."/>
        </authorList>
    </citation>
    <scope>NUCLEOTIDE SEQUENCE [LARGE SCALE GENOMIC DNA]</scope>
    <source>
        <strain evidence="1 2">Ug99</strain>
    </source>
</reference>
<dbReference type="EMBL" id="VDEP01000266">
    <property type="protein sequence ID" value="KAA1117244.1"/>
    <property type="molecule type" value="Genomic_DNA"/>
</dbReference>
<sequence length="109" mass="12015">MTDYESSELLQKNFNKSHAQLVMDKDDQLFLHKRHINQITKDECVVPTLNDVRAAMAAGMVLRVGPPGCDLSGVAIATPLPLSQQHQTRLALAPTITMVLSIITPPQLR</sequence>
<dbReference type="AlphaFoldDB" id="A0A5B0QX36"/>
<evidence type="ECO:0000313" key="2">
    <source>
        <dbReference type="Proteomes" id="UP000325313"/>
    </source>
</evidence>
<protein>
    <submittedName>
        <fullName evidence="1">Uncharacterized protein</fullName>
    </submittedName>
</protein>
<name>A0A5B0QX36_PUCGR</name>
<accession>A0A5B0QX36</accession>
<comment type="caution">
    <text evidence="1">The sequence shown here is derived from an EMBL/GenBank/DDBJ whole genome shotgun (WGS) entry which is preliminary data.</text>
</comment>
<dbReference type="Proteomes" id="UP000325313">
    <property type="component" value="Unassembled WGS sequence"/>
</dbReference>
<gene>
    <name evidence="1" type="ORF">PGTUg99_001330</name>
</gene>
<evidence type="ECO:0000313" key="1">
    <source>
        <dbReference type="EMBL" id="KAA1117244.1"/>
    </source>
</evidence>
<proteinExistence type="predicted"/>